<sequence length="267" mass="27012">MSAALLRATGRGLAQGGLSLLVVVALWEATLRLLDVSPFIGKGPLDVWGHLVTDDGAAENRAVATALVGRTLADAAIGFVAGLAAASVLALLFTLFTAVEQALMPLAMLLRTVPLIAMAPIIVLVFGRDAATVAVMGGIVVLFPALVNMVFGLRSASPPMLDVVAVYGGGRLAALRKVALPASLPSFLAAVKISVPGAVTGAVIAEWLATGEGVGHGIVFAIGQAQMAQVWSLVVLVTLASVLLYGLVSLLERLVLTGAGLPGSPGV</sequence>
<feature type="transmembrane region" description="Helical" evidence="7">
    <location>
        <begin position="133"/>
        <end position="151"/>
    </location>
</feature>
<proteinExistence type="inferred from homology"/>
<evidence type="ECO:0000256" key="4">
    <source>
        <dbReference type="ARBA" id="ARBA00022692"/>
    </source>
</evidence>
<dbReference type="CDD" id="cd06261">
    <property type="entry name" value="TM_PBP2"/>
    <property type="match status" value="1"/>
</dbReference>
<comment type="caution">
    <text evidence="9">The sequence shown here is derived from an EMBL/GenBank/DDBJ whole genome shotgun (WGS) entry which is preliminary data.</text>
</comment>
<evidence type="ECO:0000259" key="8">
    <source>
        <dbReference type="PROSITE" id="PS50928"/>
    </source>
</evidence>
<dbReference type="EMBL" id="RKRA01000001">
    <property type="protein sequence ID" value="RPF26970.1"/>
    <property type="molecule type" value="Genomic_DNA"/>
</dbReference>
<evidence type="ECO:0000256" key="3">
    <source>
        <dbReference type="ARBA" id="ARBA00022475"/>
    </source>
</evidence>
<organism evidence="9 10">
    <name type="scientific">Georgenia muralis</name>
    <dbReference type="NCBI Taxonomy" id="154117"/>
    <lineage>
        <taxon>Bacteria</taxon>
        <taxon>Bacillati</taxon>
        <taxon>Actinomycetota</taxon>
        <taxon>Actinomycetes</taxon>
        <taxon>Micrococcales</taxon>
        <taxon>Bogoriellaceae</taxon>
        <taxon>Georgenia</taxon>
    </lineage>
</organism>
<dbReference type="InterPro" id="IPR000515">
    <property type="entry name" value="MetI-like"/>
</dbReference>
<comment type="subcellular location">
    <subcellularLocation>
        <location evidence="1 7">Cell membrane</location>
        <topology evidence="1 7">Multi-pass membrane protein</topology>
    </subcellularLocation>
</comment>
<keyword evidence="4 7" id="KW-0812">Transmembrane</keyword>
<protein>
    <submittedName>
        <fullName evidence="9">ABC-type nitrate/sulfonate/bicarbonate transport system permease component</fullName>
    </submittedName>
</protein>
<feature type="domain" description="ABC transmembrane type-1" evidence="8">
    <location>
        <begin position="68"/>
        <end position="252"/>
    </location>
</feature>
<evidence type="ECO:0000313" key="9">
    <source>
        <dbReference type="EMBL" id="RPF26970.1"/>
    </source>
</evidence>
<keyword evidence="2 7" id="KW-0813">Transport</keyword>
<dbReference type="Proteomes" id="UP000280726">
    <property type="component" value="Unassembled WGS sequence"/>
</dbReference>
<feature type="transmembrane region" description="Helical" evidence="7">
    <location>
        <begin position="75"/>
        <end position="96"/>
    </location>
</feature>
<dbReference type="InterPro" id="IPR035906">
    <property type="entry name" value="MetI-like_sf"/>
</dbReference>
<feature type="transmembrane region" description="Helical" evidence="7">
    <location>
        <begin position="230"/>
        <end position="251"/>
    </location>
</feature>
<name>A0A3N4Z728_9MICO</name>
<evidence type="ECO:0000313" key="10">
    <source>
        <dbReference type="Proteomes" id="UP000280726"/>
    </source>
</evidence>
<dbReference type="PANTHER" id="PTHR30151">
    <property type="entry name" value="ALKANE SULFONATE ABC TRANSPORTER-RELATED, MEMBRANE SUBUNIT"/>
    <property type="match status" value="1"/>
</dbReference>
<accession>A0A3N4Z728</accession>
<evidence type="ECO:0000256" key="1">
    <source>
        <dbReference type="ARBA" id="ARBA00004651"/>
    </source>
</evidence>
<dbReference type="PANTHER" id="PTHR30151:SF20">
    <property type="entry name" value="ABC TRANSPORTER PERMEASE PROTEIN HI_0355-RELATED"/>
    <property type="match status" value="1"/>
</dbReference>
<dbReference type="Gene3D" id="1.10.3720.10">
    <property type="entry name" value="MetI-like"/>
    <property type="match status" value="1"/>
</dbReference>
<dbReference type="RefSeq" id="WP_246006024.1">
    <property type="nucleotide sequence ID" value="NZ_RKRA01000001.1"/>
</dbReference>
<evidence type="ECO:0000256" key="2">
    <source>
        <dbReference type="ARBA" id="ARBA00022448"/>
    </source>
</evidence>
<evidence type="ECO:0000256" key="7">
    <source>
        <dbReference type="RuleBase" id="RU363032"/>
    </source>
</evidence>
<evidence type="ECO:0000256" key="6">
    <source>
        <dbReference type="ARBA" id="ARBA00023136"/>
    </source>
</evidence>
<dbReference type="PROSITE" id="PS50928">
    <property type="entry name" value="ABC_TM1"/>
    <property type="match status" value="1"/>
</dbReference>
<dbReference type="GO" id="GO:0005886">
    <property type="term" value="C:plasma membrane"/>
    <property type="evidence" value="ECO:0007669"/>
    <property type="project" value="UniProtKB-SubCell"/>
</dbReference>
<keyword evidence="3" id="KW-1003">Cell membrane</keyword>
<dbReference type="Pfam" id="PF00528">
    <property type="entry name" value="BPD_transp_1"/>
    <property type="match status" value="1"/>
</dbReference>
<keyword evidence="5 7" id="KW-1133">Transmembrane helix</keyword>
<dbReference type="GO" id="GO:0055085">
    <property type="term" value="P:transmembrane transport"/>
    <property type="evidence" value="ECO:0007669"/>
    <property type="project" value="InterPro"/>
</dbReference>
<comment type="similarity">
    <text evidence="7">Belongs to the binding-protein-dependent transport system permease family.</text>
</comment>
<feature type="transmembrane region" description="Helical" evidence="7">
    <location>
        <begin position="108"/>
        <end position="127"/>
    </location>
</feature>
<evidence type="ECO:0000256" key="5">
    <source>
        <dbReference type="ARBA" id="ARBA00022989"/>
    </source>
</evidence>
<reference evidence="9 10" key="1">
    <citation type="submission" date="2018-11" db="EMBL/GenBank/DDBJ databases">
        <title>Sequencing the genomes of 1000 actinobacteria strains.</title>
        <authorList>
            <person name="Klenk H.-P."/>
        </authorList>
    </citation>
    <scope>NUCLEOTIDE SEQUENCE [LARGE SCALE GENOMIC DNA]</scope>
    <source>
        <strain evidence="9 10">DSM 14418</strain>
    </source>
</reference>
<gene>
    <name evidence="9" type="ORF">EDD32_1430</name>
</gene>
<keyword evidence="10" id="KW-1185">Reference proteome</keyword>
<dbReference type="SUPFAM" id="SSF161098">
    <property type="entry name" value="MetI-like"/>
    <property type="match status" value="1"/>
</dbReference>
<keyword evidence="6 7" id="KW-0472">Membrane</keyword>
<dbReference type="AlphaFoldDB" id="A0A3N4Z728"/>